<dbReference type="InterPro" id="IPR010075">
    <property type="entry name" value="PRibForGlyAmidine_synth_PurQ"/>
</dbReference>
<proteinExistence type="predicted"/>
<dbReference type="PIRSF" id="PIRSF001586">
    <property type="entry name" value="FGAM_synth_I"/>
    <property type="match status" value="1"/>
</dbReference>
<organism evidence="8 9">
    <name type="scientific">Candidatus Iainarchaeum sp</name>
    <dbReference type="NCBI Taxonomy" id="3101447"/>
    <lineage>
        <taxon>Archaea</taxon>
        <taxon>Candidatus Iainarchaeota</taxon>
        <taxon>Candidatus Iainarchaeia</taxon>
        <taxon>Candidatus Iainarchaeales</taxon>
        <taxon>Candidatus Iainarchaeaceae</taxon>
        <taxon>Candidatus Iainarchaeum</taxon>
    </lineage>
</organism>
<evidence type="ECO:0000256" key="7">
    <source>
        <dbReference type="ARBA" id="ARBA00022962"/>
    </source>
</evidence>
<dbReference type="NCBIfam" id="TIGR01737">
    <property type="entry name" value="FGAM_synth_I"/>
    <property type="match status" value="1"/>
</dbReference>
<dbReference type="GO" id="GO:0016787">
    <property type="term" value="F:hydrolase activity"/>
    <property type="evidence" value="ECO:0007669"/>
    <property type="project" value="UniProtKB-KW"/>
</dbReference>
<evidence type="ECO:0000313" key="8">
    <source>
        <dbReference type="EMBL" id="MBS3062837.1"/>
    </source>
</evidence>
<dbReference type="InterPro" id="IPR029062">
    <property type="entry name" value="Class_I_gatase-like"/>
</dbReference>
<keyword evidence="4" id="KW-0658">Purine biosynthesis</keyword>
<comment type="caution">
    <text evidence="8">The sequence shown here is derived from an EMBL/GenBank/DDBJ whole genome shotgun (WGS) entry which is preliminary data.</text>
</comment>
<keyword evidence="6" id="KW-0067">ATP-binding</keyword>
<protein>
    <submittedName>
        <fullName evidence="8">Phosphoribosylformylglycinamidine synthase I</fullName>
        <ecNumber evidence="8">6.3.5.3</ecNumber>
    </submittedName>
</protein>
<evidence type="ECO:0000256" key="5">
    <source>
        <dbReference type="ARBA" id="ARBA00022801"/>
    </source>
</evidence>
<reference evidence="8" key="1">
    <citation type="submission" date="2021-03" db="EMBL/GenBank/DDBJ databases">
        <authorList>
            <person name="Jaffe A."/>
        </authorList>
    </citation>
    <scope>NUCLEOTIDE SEQUENCE</scope>
    <source>
        <strain evidence="8">RIFCSPLOWO2_01_FULL_58_19</strain>
    </source>
</reference>
<reference evidence="8" key="2">
    <citation type="submission" date="2021-05" db="EMBL/GenBank/DDBJ databases">
        <title>Protein family content uncovers lineage relationships and bacterial pathway maintenance mechanisms in DPANN archaea.</title>
        <authorList>
            <person name="Castelle C.J."/>
            <person name="Meheust R."/>
            <person name="Jaffe A.L."/>
            <person name="Seitz K."/>
            <person name="Gong X."/>
            <person name="Baker B.J."/>
            <person name="Banfield J.F."/>
        </authorList>
    </citation>
    <scope>NUCLEOTIDE SEQUENCE</scope>
    <source>
        <strain evidence="8">RIFCSPLOWO2_01_FULL_58_19</strain>
    </source>
</reference>
<dbReference type="EMBL" id="JAGVWE010000003">
    <property type="protein sequence ID" value="MBS3062837.1"/>
    <property type="molecule type" value="Genomic_DNA"/>
</dbReference>
<dbReference type="PANTHER" id="PTHR47552:SF1">
    <property type="entry name" value="PHOSPHORIBOSYLFORMYLGLYCINAMIDINE SYNTHASE SUBUNIT PURQ"/>
    <property type="match status" value="1"/>
</dbReference>
<dbReference type="PROSITE" id="PS51273">
    <property type="entry name" value="GATASE_TYPE_1"/>
    <property type="match status" value="1"/>
</dbReference>
<dbReference type="SMART" id="SM01211">
    <property type="entry name" value="GATase_5"/>
    <property type="match status" value="1"/>
</dbReference>
<dbReference type="Gene3D" id="3.40.50.880">
    <property type="match status" value="1"/>
</dbReference>
<keyword evidence="7" id="KW-0315">Glutamine amidotransferase</keyword>
<keyword evidence="2 8" id="KW-0436">Ligase</keyword>
<evidence type="ECO:0000256" key="1">
    <source>
        <dbReference type="ARBA" id="ARBA00022490"/>
    </source>
</evidence>
<keyword evidence="3" id="KW-0547">Nucleotide-binding</keyword>
<dbReference type="Pfam" id="PF13507">
    <property type="entry name" value="GATase_5"/>
    <property type="match status" value="1"/>
</dbReference>
<dbReference type="EC" id="6.3.5.3" evidence="8"/>
<dbReference type="GO" id="GO:0006189">
    <property type="term" value="P:'de novo' IMP biosynthetic process"/>
    <property type="evidence" value="ECO:0007669"/>
    <property type="project" value="InterPro"/>
</dbReference>
<evidence type="ECO:0000256" key="3">
    <source>
        <dbReference type="ARBA" id="ARBA00022741"/>
    </source>
</evidence>
<dbReference type="AlphaFoldDB" id="A0A8T4L825"/>
<accession>A0A8T4L825</accession>
<dbReference type="GO" id="GO:0005524">
    <property type="term" value="F:ATP binding"/>
    <property type="evidence" value="ECO:0007669"/>
    <property type="project" value="UniProtKB-KW"/>
</dbReference>
<dbReference type="GO" id="GO:0004642">
    <property type="term" value="F:phosphoribosylformylglycinamidine synthase activity"/>
    <property type="evidence" value="ECO:0007669"/>
    <property type="project" value="UniProtKB-EC"/>
</dbReference>
<keyword evidence="1" id="KW-0963">Cytoplasm</keyword>
<evidence type="ECO:0000256" key="2">
    <source>
        <dbReference type="ARBA" id="ARBA00022598"/>
    </source>
</evidence>
<evidence type="ECO:0000256" key="6">
    <source>
        <dbReference type="ARBA" id="ARBA00022840"/>
    </source>
</evidence>
<evidence type="ECO:0000256" key="4">
    <source>
        <dbReference type="ARBA" id="ARBA00022755"/>
    </source>
</evidence>
<keyword evidence="5" id="KW-0378">Hydrolase</keyword>
<gene>
    <name evidence="8" type="primary">purQ</name>
    <name evidence="8" type="ORF">J4203_03115</name>
</gene>
<evidence type="ECO:0000313" key="9">
    <source>
        <dbReference type="Proteomes" id="UP000678237"/>
    </source>
</evidence>
<dbReference type="PANTHER" id="PTHR47552">
    <property type="entry name" value="PHOSPHORIBOSYLFORMYLGLYCINAMIDINE SYNTHASE SUBUNIT PURQ"/>
    <property type="match status" value="1"/>
</dbReference>
<dbReference type="SUPFAM" id="SSF52317">
    <property type="entry name" value="Class I glutamine amidotransferase-like"/>
    <property type="match status" value="1"/>
</dbReference>
<dbReference type="Proteomes" id="UP000678237">
    <property type="component" value="Unassembled WGS sequence"/>
</dbReference>
<sequence length="254" mass="28349">MAEFKAMVLKTAGTNCDFETAEALRLAGFSPETMHVNELIRGGKNLRDYRFLVLPGGFSHGDYIASGKILANKLKYRLGEDVPRFIEEGNLVLGICNGFQTLVKAGLLPGFDGNYKRQDVTLTFNDSGHFQDEWIELKNVNKGRCVFSKGLRKTIHCPINHGEGKFIPGSRKVLARLHEQDQVVFKYAGRNPNGSLDDIAGICDETGRVLGLMPHCEKNLFSVNDPRSTRLDLPVEGEGTAIFRKAFEFVKKRK</sequence>
<name>A0A8T4L825_9ARCH</name>